<dbReference type="EMBL" id="ML735241">
    <property type="protein sequence ID" value="KAE8391958.1"/>
    <property type="molecule type" value="Genomic_DNA"/>
</dbReference>
<protein>
    <submittedName>
        <fullName evidence="1">Uncharacterized protein</fullName>
    </submittedName>
</protein>
<dbReference type="Proteomes" id="UP000326877">
    <property type="component" value="Unassembled WGS sequence"/>
</dbReference>
<sequence>MSVDSATNVNLDSRATMCRNVPKPPKLVGLLRGPIFLLRTTSSSKRKGRTINNPAGFFNIPLSTGDERHIRHGSLSDLTTDALIDAQLRGINWTRKPHHPLFLGCLLPNAVQAPTYQSLSSSDWDHTIYSSAGTKAICTLEQMTLSDSNFPRVFYDLWAKMALVALVEPITHYPFSDLIPYRAMGRGITVLIPGGT</sequence>
<reference evidence="1" key="1">
    <citation type="submission" date="2019-04" db="EMBL/GenBank/DDBJ databases">
        <title>Friends and foes A comparative genomics studyof 23 Aspergillus species from section Flavi.</title>
        <authorList>
            <consortium name="DOE Joint Genome Institute"/>
            <person name="Kjaerbolling I."/>
            <person name="Vesth T."/>
            <person name="Frisvad J.C."/>
            <person name="Nybo J.L."/>
            <person name="Theobald S."/>
            <person name="Kildgaard S."/>
            <person name="Isbrandt T."/>
            <person name="Kuo A."/>
            <person name="Sato A."/>
            <person name="Lyhne E.K."/>
            <person name="Kogle M.E."/>
            <person name="Wiebenga A."/>
            <person name="Kun R.S."/>
            <person name="Lubbers R.J."/>
            <person name="Makela M.R."/>
            <person name="Barry K."/>
            <person name="Chovatia M."/>
            <person name="Clum A."/>
            <person name="Daum C."/>
            <person name="Haridas S."/>
            <person name="He G."/>
            <person name="LaButti K."/>
            <person name="Lipzen A."/>
            <person name="Mondo S."/>
            <person name="Riley R."/>
            <person name="Salamov A."/>
            <person name="Simmons B.A."/>
            <person name="Magnuson J.K."/>
            <person name="Henrissat B."/>
            <person name="Mortensen U.H."/>
            <person name="Larsen T.O."/>
            <person name="Devries R.P."/>
            <person name="Grigoriev I.V."/>
            <person name="Machida M."/>
            <person name="Baker S.E."/>
            <person name="Andersen M.R."/>
        </authorList>
    </citation>
    <scope>NUCLEOTIDE SEQUENCE [LARGE SCALE GENOMIC DNA]</scope>
    <source>
        <strain evidence="1">IBT 14317</strain>
    </source>
</reference>
<evidence type="ECO:0000313" key="1">
    <source>
        <dbReference type="EMBL" id="KAE8391958.1"/>
    </source>
</evidence>
<gene>
    <name evidence="1" type="ORF">BDV23DRAFT_62785</name>
</gene>
<accession>A0A5N7CDY2</accession>
<proteinExistence type="predicted"/>
<name>A0A5N7CDY2_PETAA</name>
<dbReference type="AlphaFoldDB" id="A0A5N7CDY2"/>
<organism evidence="1">
    <name type="scientific">Petromyces alliaceus</name>
    <name type="common">Aspergillus alliaceus</name>
    <dbReference type="NCBI Taxonomy" id="209559"/>
    <lineage>
        <taxon>Eukaryota</taxon>
        <taxon>Fungi</taxon>
        <taxon>Dikarya</taxon>
        <taxon>Ascomycota</taxon>
        <taxon>Pezizomycotina</taxon>
        <taxon>Eurotiomycetes</taxon>
        <taxon>Eurotiomycetidae</taxon>
        <taxon>Eurotiales</taxon>
        <taxon>Aspergillaceae</taxon>
        <taxon>Aspergillus</taxon>
        <taxon>Aspergillus subgen. Circumdati</taxon>
    </lineage>
</organism>